<dbReference type="EMBL" id="JANAVB010035820">
    <property type="protein sequence ID" value="KAJ6804371.1"/>
    <property type="molecule type" value="Genomic_DNA"/>
</dbReference>
<feature type="transmembrane region" description="Helical" evidence="6">
    <location>
        <begin position="131"/>
        <end position="156"/>
    </location>
</feature>
<feature type="region of interest" description="Disordered" evidence="5">
    <location>
        <begin position="1"/>
        <end position="59"/>
    </location>
</feature>
<dbReference type="GO" id="GO:0006654">
    <property type="term" value="P:phosphatidic acid biosynthetic process"/>
    <property type="evidence" value="ECO:0007669"/>
    <property type="project" value="TreeGrafter"/>
</dbReference>
<feature type="compositionally biased region" description="Basic and acidic residues" evidence="5">
    <location>
        <begin position="20"/>
        <end position="29"/>
    </location>
</feature>
<dbReference type="GO" id="GO:0003841">
    <property type="term" value="F:1-acylglycerol-3-phosphate O-acyltransferase activity"/>
    <property type="evidence" value="ECO:0007669"/>
    <property type="project" value="UniProtKB-UniRule"/>
</dbReference>
<keyword evidence="4" id="KW-1208">Phospholipid metabolism</keyword>
<feature type="transmembrane region" description="Helical" evidence="6">
    <location>
        <begin position="221"/>
        <end position="243"/>
    </location>
</feature>
<dbReference type="InterPro" id="IPR004552">
    <property type="entry name" value="AGP_acyltrans"/>
</dbReference>
<dbReference type="SMART" id="SM00563">
    <property type="entry name" value="PlsC"/>
    <property type="match status" value="1"/>
</dbReference>
<evidence type="ECO:0000259" key="7">
    <source>
        <dbReference type="SMART" id="SM00563"/>
    </source>
</evidence>
<feature type="domain" description="Phospholipid/glycerol acyltransferase" evidence="7">
    <location>
        <begin position="197"/>
        <end position="310"/>
    </location>
</feature>
<sequence length="367" mass="40712">MCNSQQLTSIPTRSYSHPHRTTERREKVMETPLLSRLKPSTSLPFPIPKSTTSHLPIPPRPTHLPFLGLPKNHPNRRFLRINPTTTQRITIAAVTTTATTTTSGSPENEPYSIAAGQELRRLGPKVRAVCFYSLTAAAAIPLFVVMALAHPLVLLLDRHRRRAHHLIARVWAASTIWPFYRFDFQGIENLPPKDAPAVYVSNHQSFLDIYTLLTLGREFKFISKTSIFVIPVVGWAMFLMGLIPLRRMDSRSQLDCLKRCIDLVKKGASVFFFPEGTRSKDGKLGSFKKGAFSVAVKTKVPVVPITLLGTGKLMPSGMEGILNPGSVKVVIHKPIVGRDADVLCNEARNIIADTLVLHGYGVHSSDE</sequence>
<dbReference type="SUPFAM" id="SSF69593">
    <property type="entry name" value="Glycerol-3-phosphate (1)-acyltransferase"/>
    <property type="match status" value="1"/>
</dbReference>
<keyword evidence="4" id="KW-0594">Phospholipid biosynthesis</keyword>
<name>A0AAX6EKA5_IRIPA</name>
<comment type="domain">
    <text evidence="4">The HXXXXD motif is essential for acyltransferase activity and may constitute the binding site for the phosphate moiety of the glycerol-3-phosphate.</text>
</comment>
<evidence type="ECO:0000313" key="9">
    <source>
        <dbReference type="Proteomes" id="UP001140949"/>
    </source>
</evidence>
<reference evidence="8" key="2">
    <citation type="submission" date="2023-04" db="EMBL/GenBank/DDBJ databases">
        <authorList>
            <person name="Bruccoleri R.E."/>
            <person name="Oakeley E.J."/>
            <person name="Faust A.-M."/>
            <person name="Dessus-Babus S."/>
            <person name="Altorfer M."/>
            <person name="Burckhardt D."/>
            <person name="Oertli M."/>
            <person name="Naumann U."/>
            <person name="Petersen F."/>
            <person name="Wong J."/>
        </authorList>
    </citation>
    <scope>NUCLEOTIDE SEQUENCE</scope>
    <source>
        <strain evidence="8">GSM-AAB239-AS_SAM_17_03QT</strain>
        <tissue evidence="8">Leaf</tissue>
    </source>
</reference>
<gene>
    <name evidence="8" type="ORF">M6B38_182905</name>
</gene>
<feature type="compositionally biased region" description="Polar residues" evidence="5">
    <location>
        <begin position="38"/>
        <end position="54"/>
    </location>
</feature>
<dbReference type="NCBIfam" id="TIGR00530">
    <property type="entry name" value="AGP_acyltrn"/>
    <property type="match status" value="1"/>
</dbReference>
<keyword evidence="9" id="KW-1185">Reference proteome</keyword>
<dbReference type="EC" id="2.3.1.51" evidence="4"/>
<evidence type="ECO:0000256" key="4">
    <source>
        <dbReference type="RuleBase" id="RU361267"/>
    </source>
</evidence>
<accession>A0AAX6EKA5</accession>
<dbReference type="PANTHER" id="PTHR10434">
    <property type="entry name" value="1-ACYL-SN-GLYCEROL-3-PHOSPHATE ACYLTRANSFERASE"/>
    <property type="match status" value="1"/>
</dbReference>
<keyword evidence="3 4" id="KW-0012">Acyltransferase</keyword>
<evidence type="ECO:0000256" key="1">
    <source>
        <dbReference type="ARBA" id="ARBA00008655"/>
    </source>
</evidence>
<dbReference type="PANTHER" id="PTHR10434:SF60">
    <property type="entry name" value="1-ACYL-SN-GLYCEROL-3-PHOSPHATE ACYLTRANSFERASE LPAT1, CHLOROPLASTIC"/>
    <property type="match status" value="1"/>
</dbReference>
<organism evidence="8 9">
    <name type="scientific">Iris pallida</name>
    <name type="common">Sweet iris</name>
    <dbReference type="NCBI Taxonomy" id="29817"/>
    <lineage>
        <taxon>Eukaryota</taxon>
        <taxon>Viridiplantae</taxon>
        <taxon>Streptophyta</taxon>
        <taxon>Embryophyta</taxon>
        <taxon>Tracheophyta</taxon>
        <taxon>Spermatophyta</taxon>
        <taxon>Magnoliopsida</taxon>
        <taxon>Liliopsida</taxon>
        <taxon>Asparagales</taxon>
        <taxon>Iridaceae</taxon>
        <taxon>Iridoideae</taxon>
        <taxon>Irideae</taxon>
        <taxon>Iris</taxon>
    </lineage>
</organism>
<keyword evidence="4" id="KW-0443">Lipid metabolism</keyword>
<dbReference type="AlphaFoldDB" id="A0AAX6EKA5"/>
<dbReference type="Proteomes" id="UP001140949">
    <property type="component" value="Unassembled WGS sequence"/>
</dbReference>
<dbReference type="CDD" id="cd07989">
    <property type="entry name" value="LPLAT_AGPAT-like"/>
    <property type="match status" value="1"/>
</dbReference>
<dbReference type="GO" id="GO:0016020">
    <property type="term" value="C:membrane"/>
    <property type="evidence" value="ECO:0007669"/>
    <property type="project" value="InterPro"/>
</dbReference>
<dbReference type="InterPro" id="IPR002123">
    <property type="entry name" value="Plipid/glycerol_acylTrfase"/>
</dbReference>
<keyword evidence="6" id="KW-1133">Transmembrane helix</keyword>
<keyword evidence="2 4" id="KW-0808">Transferase</keyword>
<keyword evidence="6" id="KW-0812">Transmembrane</keyword>
<comment type="similarity">
    <text evidence="1 4">Belongs to the 1-acyl-sn-glycerol-3-phosphate acyltransferase family.</text>
</comment>
<keyword evidence="4" id="KW-0444">Lipid biosynthesis</keyword>
<evidence type="ECO:0000313" key="8">
    <source>
        <dbReference type="EMBL" id="KAJ6804371.1"/>
    </source>
</evidence>
<evidence type="ECO:0000256" key="3">
    <source>
        <dbReference type="ARBA" id="ARBA00023315"/>
    </source>
</evidence>
<reference evidence="8" key="1">
    <citation type="journal article" date="2023" name="GigaByte">
        <title>Genome assembly of the bearded iris, Iris pallida Lam.</title>
        <authorList>
            <person name="Bruccoleri R.E."/>
            <person name="Oakeley E.J."/>
            <person name="Faust A.M.E."/>
            <person name="Altorfer M."/>
            <person name="Dessus-Babus S."/>
            <person name="Burckhardt D."/>
            <person name="Oertli M."/>
            <person name="Naumann U."/>
            <person name="Petersen F."/>
            <person name="Wong J."/>
        </authorList>
    </citation>
    <scope>NUCLEOTIDE SEQUENCE</scope>
    <source>
        <strain evidence="8">GSM-AAB239-AS_SAM_17_03QT</strain>
    </source>
</reference>
<evidence type="ECO:0000256" key="2">
    <source>
        <dbReference type="ARBA" id="ARBA00022679"/>
    </source>
</evidence>
<protein>
    <recommendedName>
        <fullName evidence="4">1-acyl-sn-glycerol-3-phosphate acyltransferase</fullName>
        <ecNumber evidence="4">2.3.1.51</ecNumber>
    </recommendedName>
</protein>
<feature type="compositionally biased region" description="Polar residues" evidence="5">
    <location>
        <begin position="1"/>
        <end position="15"/>
    </location>
</feature>
<dbReference type="Pfam" id="PF01553">
    <property type="entry name" value="Acyltransferase"/>
    <property type="match status" value="1"/>
</dbReference>
<keyword evidence="6" id="KW-0472">Membrane</keyword>
<comment type="caution">
    <text evidence="8">The sequence shown here is derived from an EMBL/GenBank/DDBJ whole genome shotgun (WGS) entry which is preliminary data.</text>
</comment>
<proteinExistence type="inferred from homology"/>
<evidence type="ECO:0000256" key="6">
    <source>
        <dbReference type="SAM" id="Phobius"/>
    </source>
</evidence>
<evidence type="ECO:0000256" key="5">
    <source>
        <dbReference type="SAM" id="MobiDB-lite"/>
    </source>
</evidence>
<comment type="catalytic activity">
    <reaction evidence="4">
        <text>a 1-acyl-sn-glycero-3-phosphate + an acyl-CoA = a 1,2-diacyl-sn-glycero-3-phosphate + CoA</text>
        <dbReference type="Rhea" id="RHEA:19709"/>
        <dbReference type="ChEBI" id="CHEBI:57287"/>
        <dbReference type="ChEBI" id="CHEBI:57970"/>
        <dbReference type="ChEBI" id="CHEBI:58342"/>
        <dbReference type="ChEBI" id="CHEBI:58608"/>
        <dbReference type="EC" id="2.3.1.51"/>
    </reaction>
</comment>